<evidence type="ECO:0000313" key="1">
    <source>
        <dbReference type="EMBL" id="KAJ9106717.1"/>
    </source>
</evidence>
<name>A0ACC2W517_9TREE</name>
<organism evidence="1 2">
    <name type="scientific">Naganishia cerealis</name>
    <dbReference type="NCBI Taxonomy" id="610337"/>
    <lineage>
        <taxon>Eukaryota</taxon>
        <taxon>Fungi</taxon>
        <taxon>Dikarya</taxon>
        <taxon>Basidiomycota</taxon>
        <taxon>Agaricomycotina</taxon>
        <taxon>Tremellomycetes</taxon>
        <taxon>Filobasidiales</taxon>
        <taxon>Filobasidiaceae</taxon>
        <taxon>Naganishia</taxon>
    </lineage>
</organism>
<dbReference type="Proteomes" id="UP001241377">
    <property type="component" value="Unassembled WGS sequence"/>
</dbReference>
<reference evidence="1" key="1">
    <citation type="submission" date="2023-04" db="EMBL/GenBank/DDBJ databases">
        <title>Draft Genome sequencing of Naganishia species isolated from polar environments using Oxford Nanopore Technology.</title>
        <authorList>
            <person name="Leo P."/>
            <person name="Venkateswaran K."/>
        </authorList>
    </citation>
    <scope>NUCLEOTIDE SEQUENCE</scope>
    <source>
        <strain evidence="1">MNA-CCFEE 5261</strain>
    </source>
</reference>
<protein>
    <submittedName>
        <fullName evidence="1">Uncharacterized protein</fullName>
    </submittedName>
</protein>
<keyword evidence="2" id="KW-1185">Reference proteome</keyword>
<evidence type="ECO:0000313" key="2">
    <source>
        <dbReference type="Proteomes" id="UP001241377"/>
    </source>
</evidence>
<accession>A0ACC2W517</accession>
<dbReference type="EMBL" id="JASBWR010000028">
    <property type="protein sequence ID" value="KAJ9106717.1"/>
    <property type="molecule type" value="Genomic_DNA"/>
</dbReference>
<sequence>MVSKLSISTLSLAFLPVAIRAHIALWDEAMFGWNDDPNQVEPAYPLADMTFDDWWLHGKEYRNRPPKADKFMELPSGGVYHGYTSCNKQQSKYGTIASEANATIYACKSSTDNPGDGIGAMHTSDVWANPNPKGVKGTSIAIAYESDINKVQPESFSVISVNYTSPWFQQTDYHIPNDLPACPSARIANKCHYPTDTSNCTIGAKQPHYWLQKERNNNYQGYHDPPFYNDEYGFMDGAQTDLFANVADAQKILETSSAAVNAESSSSSTASTAWASSDAVPTSIKTSDMKVSLTSAVPSASNSPSSYDLAYSTATMILTSDSSAVTATAVSTQSSSNSANSGGRICKGRRTRGTLRRRRIHRRPSGDEVIENDKRMFGRPAIPDLRVGIVASPSVQFDNVNVGFARDFKPESRRAIEAAGLRSMQDSRRSRASAHTVLRRSVVAGSH</sequence>
<proteinExistence type="predicted"/>
<gene>
    <name evidence="1" type="ORF">QFC19_003029</name>
</gene>
<comment type="caution">
    <text evidence="1">The sequence shown here is derived from an EMBL/GenBank/DDBJ whole genome shotgun (WGS) entry which is preliminary data.</text>
</comment>